<feature type="region of interest" description="Disordered" evidence="1">
    <location>
        <begin position="124"/>
        <end position="143"/>
    </location>
</feature>
<dbReference type="EMBL" id="AAGW02017768">
    <property type="status" value="NOT_ANNOTATED_CDS"/>
    <property type="molecule type" value="Genomic_DNA"/>
</dbReference>
<reference evidence="3" key="3">
    <citation type="submission" date="2025-09" db="UniProtKB">
        <authorList>
            <consortium name="Ensembl"/>
        </authorList>
    </citation>
    <scope>IDENTIFICATION</scope>
    <source>
        <strain evidence="3">Thorbecke</strain>
    </source>
</reference>
<evidence type="ECO:0000313" key="4">
    <source>
        <dbReference type="Proteomes" id="UP000001811"/>
    </source>
</evidence>
<evidence type="ECO:0000256" key="2">
    <source>
        <dbReference type="SAM" id="Phobius"/>
    </source>
</evidence>
<dbReference type="GeneTree" id="ENSGT00410000025882"/>
<protein>
    <recommendedName>
        <fullName evidence="5">Small integral membrane protein 29</fullName>
    </recommendedName>
</protein>
<gene>
    <name evidence="3" type="primary">SMIM29</name>
</gene>
<dbReference type="PANTHER" id="PTHR47730">
    <property type="entry name" value="SMALL INTEGRAL MEMBRANE PROTEIN 29"/>
    <property type="match status" value="1"/>
</dbReference>
<evidence type="ECO:0000256" key="1">
    <source>
        <dbReference type="SAM" id="MobiDB-lite"/>
    </source>
</evidence>
<dbReference type="Bgee" id="ENSOCUG00000013398">
    <property type="expression patterns" value="Expressed in uterus and 18 other cell types or tissues"/>
</dbReference>
<accession>G1T5B5</accession>
<dbReference type="EMBL" id="AAGW02017774">
    <property type="status" value="NOT_ANNOTATED_CDS"/>
    <property type="molecule type" value="Genomic_DNA"/>
</dbReference>
<dbReference type="PANTHER" id="PTHR47730:SF1">
    <property type="entry name" value="SMALL INTEGRAL MEMBRANE PROTEIN 29"/>
    <property type="match status" value="1"/>
</dbReference>
<dbReference type="EMBL" id="AAGW02017772">
    <property type="status" value="NOT_ANNOTATED_CDS"/>
    <property type="molecule type" value="Genomic_DNA"/>
</dbReference>
<dbReference type="EMBL" id="AAGW02017771">
    <property type="status" value="NOT_ANNOTATED_CDS"/>
    <property type="molecule type" value="Genomic_DNA"/>
</dbReference>
<dbReference type="PaxDb" id="9986-ENSOCUP00000011527"/>
<sequence>MSNTTVPNAPQANSDSMVGYVLGPFFLITLVGVVVAVVMYVQKRKRVDRLRHHLLPMYSYDPAEELHEAEQELLSDVGDPKVGAETQESARGTRPGQHPPWTRSTSGVVWPFSPQLRPHIAGESTWEQRRASSCSEPGPPPATGHCTQSLLGTPVLAASAYKHFFKLLHLTIIYLKGSYRERRETEIFHSLVHSPDRGRELDPWRSSQDSHWYPMLVLQAAALPAAHVKSSRS</sequence>
<reference evidence="3 4" key="1">
    <citation type="journal article" date="2011" name="Nature">
        <title>A high-resolution map of human evolutionary constraint using 29 mammals.</title>
        <authorList>
            <person name="Lindblad-Toh K."/>
            <person name="Garber M."/>
            <person name="Zuk O."/>
            <person name="Lin M.F."/>
            <person name="Parker B.J."/>
            <person name="Washietl S."/>
            <person name="Kheradpour P."/>
            <person name="Ernst J."/>
            <person name="Jordan G."/>
            <person name="Mauceli E."/>
            <person name="Ward L.D."/>
            <person name="Lowe C.B."/>
            <person name="Holloway A.K."/>
            <person name="Clamp M."/>
            <person name="Gnerre S."/>
            <person name="Alfoldi J."/>
            <person name="Beal K."/>
            <person name="Chang J."/>
            <person name="Clawson H."/>
            <person name="Cuff J."/>
            <person name="Di Palma F."/>
            <person name="Fitzgerald S."/>
            <person name="Flicek P."/>
            <person name="Guttman M."/>
            <person name="Hubisz M.J."/>
            <person name="Jaffe D.B."/>
            <person name="Jungreis I."/>
            <person name="Kent W.J."/>
            <person name="Kostka D."/>
            <person name="Lara M."/>
            <person name="Martins A.L."/>
            <person name="Massingham T."/>
            <person name="Moltke I."/>
            <person name="Raney B.J."/>
            <person name="Rasmussen M.D."/>
            <person name="Robinson J."/>
            <person name="Stark A."/>
            <person name="Vilella A.J."/>
            <person name="Wen J."/>
            <person name="Xie X."/>
            <person name="Zody M.C."/>
            <person name="Baldwin J."/>
            <person name="Bloom T."/>
            <person name="Chin C.W."/>
            <person name="Heiman D."/>
            <person name="Nicol R."/>
            <person name="Nusbaum C."/>
            <person name="Young S."/>
            <person name="Wilkinson J."/>
            <person name="Worley K.C."/>
            <person name="Kovar C.L."/>
            <person name="Muzny D.M."/>
            <person name="Gibbs R.A."/>
            <person name="Cree A."/>
            <person name="Dihn H.H."/>
            <person name="Fowler G."/>
            <person name="Jhangiani S."/>
            <person name="Joshi V."/>
            <person name="Lee S."/>
            <person name="Lewis L.R."/>
            <person name="Nazareth L.V."/>
            <person name="Okwuonu G."/>
            <person name="Santibanez J."/>
            <person name="Warren W.C."/>
            <person name="Mardis E.R."/>
            <person name="Weinstock G.M."/>
            <person name="Wilson R.K."/>
            <person name="Delehaunty K."/>
            <person name="Dooling D."/>
            <person name="Fronik C."/>
            <person name="Fulton L."/>
            <person name="Fulton B."/>
            <person name="Graves T."/>
            <person name="Minx P."/>
            <person name="Sodergren E."/>
            <person name="Birney E."/>
            <person name="Margulies E.H."/>
            <person name="Herrero J."/>
            <person name="Green E.D."/>
            <person name="Haussler D."/>
            <person name="Siepel A."/>
            <person name="Goldman N."/>
            <person name="Pollard K.S."/>
            <person name="Pedersen J.S."/>
            <person name="Lander E.S."/>
            <person name="Kellis M."/>
        </authorList>
    </citation>
    <scope>NUCLEOTIDE SEQUENCE [LARGE SCALE GENOMIC DNA]</scope>
    <source>
        <strain evidence="3 4">Thorbecke inbred</strain>
    </source>
</reference>
<evidence type="ECO:0000313" key="3">
    <source>
        <dbReference type="Ensembl" id="ENSOCUP00000011527.3"/>
    </source>
</evidence>
<keyword evidence="4" id="KW-1185">Reference proteome</keyword>
<dbReference type="EMBL" id="AAGW02017773">
    <property type="status" value="NOT_ANNOTATED_CDS"/>
    <property type="molecule type" value="Genomic_DNA"/>
</dbReference>
<feature type="region of interest" description="Disordered" evidence="1">
    <location>
        <begin position="75"/>
        <end position="104"/>
    </location>
</feature>
<dbReference type="InterPro" id="IPR043239">
    <property type="entry name" value="SMIM29"/>
</dbReference>
<dbReference type="Ensembl" id="ENSOCUT00000013397.3">
    <property type="protein sequence ID" value="ENSOCUP00000011527.3"/>
    <property type="gene ID" value="ENSOCUG00000013398.3"/>
</dbReference>
<keyword evidence="2" id="KW-1133">Transmembrane helix</keyword>
<dbReference type="EMBL" id="AAGW02017769">
    <property type="status" value="NOT_ANNOTATED_CDS"/>
    <property type="molecule type" value="Genomic_DNA"/>
</dbReference>
<dbReference type="Proteomes" id="UP000001811">
    <property type="component" value="Chromosome 12"/>
</dbReference>
<dbReference type="eggNOG" id="ENOG502S4I5">
    <property type="taxonomic scope" value="Eukaryota"/>
</dbReference>
<dbReference type="EMBL" id="AAGW02017770">
    <property type="status" value="NOT_ANNOTATED_CDS"/>
    <property type="molecule type" value="Genomic_DNA"/>
</dbReference>
<name>G1T5B5_RABIT</name>
<keyword evidence="2" id="KW-0812">Transmembrane</keyword>
<feature type="transmembrane region" description="Helical" evidence="2">
    <location>
        <begin position="20"/>
        <end position="41"/>
    </location>
</feature>
<dbReference type="EMBL" id="AAGW02017767">
    <property type="status" value="NOT_ANNOTATED_CDS"/>
    <property type="molecule type" value="Genomic_DNA"/>
</dbReference>
<dbReference type="EMBL" id="AAGW02017776">
    <property type="status" value="NOT_ANNOTATED_CDS"/>
    <property type="molecule type" value="Genomic_DNA"/>
</dbReference>
<reference evidence="3" key="2">
    <citation type="submission" date="2025-08" db="UniProtKB">
        <authorList>
            <consortium name="Ensembl"/>
        </authorList>
    </citation>
    <scope>IDENTIFICATION</scope>
    <source>
        <strain evidence="3">Thorbecke</strain>
    </source>
</reference>
<dbReference type="AlphaFoldDB" id="G1T5B5"/>
<proteinExistence type="predicted"/>
<evidence type="ECO:0008006" key="5">
    <source>
        <dbReference type="Google" id="ProtNLM"/>
    </source>
</evidence>
<organism evidence="3 4">
    <name type="scientific">Oryctolagus cuniculus</name>
    <name type="common">Rabbit</name>
    <dbReference type="NCBI Taxonomy" id="9986"/>
    <lineage>
        <taxon>Eukaryota</taxon>
        <taxon>Metazoa</taxon>
        <taxon>Chordata</taxon>
        <taxon>Craniata</taxon>
        <taxon>Vertebrata</taxon>
        <taxon>Euteleostomi</taxon>
        <taxon>Mammalia</taxon>
        <taxon>Eutheria</taxon>
        <taxon>Euarchontoglires</taxon>
        <taxon>Glires</taxon>
        <taxon>Lagomorpha</taxon>
        <taxon>Leporidae</taxon>
        <taxon>Oryctolagus</taxon>
    </lineage>
</organism>
<keyword evidence="2" id="KW-0472">Membrane</keyword>
<dbReference type="HOGENOM" id="CLU_179422_0_0_1"/>
<dbReference type="EMBL" id="AAGW02017775">
    <property type="status" value="NOT_ANNOTATED_CDS"/>
    <property type="molecule type" value="Genomic_DNA"/>
</dbReference>